<comment type="caution">
    <text evidence="2">The sequence shown here is derived from an EMBL/GenBank/DDBJ whole genome shotgun (WGS) entry which is preliminary data.</text>
</comment>
<evidence type="ECO:0008006" key="4">
    <source>
        <dbReference type="Google" id="ProtNLM"/>
    </source>
</evidence>
<feature type="chain" id="PRO_5020830386" description="Lysozyme" evidence="1">
    <location>
        <begin position="20"/>
        <end position="236"/>
    </location>
</feature>
<evidence type="ECO:0000313" key="2">
    <source>
        <dbReference type="EMBL" id="TDR30359.1"/>
    </source>
</evidence>
<feature type="signal peptide" evidence="1">
    <location>
        <begin position="1"/>
        <end position="19"/>
    </location>
</feature>
<keyword evidence="1" id="KW-0732">Signal</keyword>
<accession>A0A4R6Y1S6</accession>
<dbReference type="EMBL" id="SNZE01000022">
    <property type="protein sequence ID" value="TDR30359.1"/>
    <property type="molecule type" value="Genomic_DNA"/>
</dbReference>
<organism evidence="2 3">
    <name type="scientific">Hydromonas duriensis</name>
    <dbReference type="NCBI Taxonomy" id="1527608"/>
    <lineage>
        <taxon>Bacteria</taxon>
        <taxon>Pseudomonadati</taxon>
        <taxon>Pseudomonadota</taxon>
        <taxon>Betaproteobacteria</taxon>
        <taxon>Burkholderiales</taxon>
        <taxon>Burkholderiaceae</taxon>
        <taxon>Hydromonas</taxon>
    </lineage>
</organism>
<gene>
    <name evidence="2" type="ORF">DFR44_12228</name>
</gene>
<dbReference type="OrthoDB" id="8584238at2"/>
<reference evidence="2 3" key="1">
    <citation type="submission" date="2019-03" db="EMBL/GenBank/DDBJ databases">
        <title>Genomic Encyclopedia of Type Strains, Phase IV (KMG-IV): sequencing the most valuable type-strain genomes for metagenomic binning, comparative biology and taxonomic classification.</title>
        <authorList>
            <person name="Goeker M."/>
        </authorList>
    </citation>
    <scope>NUCLEOTIDE SEQUENCE [LARGE SCALE GENOMIC DNA]</scope>
    <source>
        <strain evidence="2 3">DSM 102852</strain>
    </source>
</reference>
<dbReference type="Proteomes" id="UP000294480">
    <property type="component" value="Unassembled WGS sequence"/>
</dbReference>
<protein>
    <recommendedName>
        <fullName evidence="4">Lysozyme</fullName>
    </recommendedName>
</protein>
<proteinExistence type="predicted"/>
<dbReference type="RefSeq" id="WP_133621252.1">
    <property type="nucleotide sequence ID" value="NZ_SNZE01000022.1"/>
</dbReference>
<keyword evidence="3" id="KW-1185">Reference proteome</keyword>
<evidence type="ECO:0000313" key="3">
    <source>
        <dbReference type="Proteomes" id="UP000294480"/>
    </source>
</evidence>
<sequence length="236" mass="27212">MIKRSLIIWVMCWLEVARAQSLHANMPAQAPTYLPMLKAEITRAMPTHRQPSYFGGLVEQESCISLTHSKCWNPRSQLKTSREEGAGFGQITRAYRNGRLRFDALADGKQHIPGLSELSWDNVYQRPDLQLRLMVGMVKQCNDRLQHIVQNPVPRYHMCDAAYNGGIAGVLNERRACHLSGDCDANRWFGHVERHCLKSKKALYGQRNACDINRQHVRSVFLSRRYKYKPYLGEDR</sequence>
<dbReference type="AlphaFoldDB" id="A0A4R6Y1S6"/>
<name>A0A4R6Y1S6_9BURK</name>
<evidence type="ECO:0000256" key="1">
    <source>
        <dbReference type="SAM" id="SignalP"/>
    </source>
</evidence>